<feature type="domain" description="Helix-turn-helix" evidence="1">
    <location>
        <begin position="1"/>
        <end position="50"/>
    </location>
</feature>
<dbReference type="Proteomes" id="UP000321110">
    <property type="component" value="Unassembled WGS sequence"/>
</dbReference>
<proteinExistence type="predicted"/>
<evidence type="ECO:0000313" key="2">
    <source>
        <dbReference type="EMBL" id="TXI32466.1"/>
    </source>
</evidence>
<comment type="caution">
    <text evidence="2">The sequence shown here is derived from an EMBL/GenBank/DDBJ whole genome shotgun (WGS) entry which is preliminary data.</text>
</comment>
<keyword evidence="2" id="KW-0238">DNA-binding</keyword>
<sequence>MTQAELAQYLGKSTAWAERSRWDGSGPGFVKLGKSVRYRAGDVLAWIDANARRNTSEGR</sequence>
<protein>
    <submittedName>
        <fullName evidence="2">DNA-binding protein</fullName>
    </submittedName>
</protein>
<dbReference type="InterPro" id="IPR041657">
    <property type="entry name" value="HTH_17"/>
</dbReference>
<evidence type="ECO:0000259" key="1">
    <source>
        <dbReference type="Pfam" id="PF12728"/>
    </source>
</evidence>
<name>A0A5C7W3Y3_AQUAC</name>
<dbReference type="GO" id="GO:0003677">
    <property type="term" value="F:DNA binding"/>
    <property type="evidence" value="ECO:0007669"/>
    <property type="project" value="UniProtKB-KW"/>
</dbReference>
<evidence type="ECO:0000313" key="3">
    <source>
        <dbReference type="Proteomes" id="UP000321110"/>
    </source>
</evidence>
<reference evidence="2 3" key="1">
    <citation type="submission" date="2018-09" db="EMBL/GenBank/DDBJ databases">
        <title>Metagenome Assembled Genomes from an Advanced Water Purification Facility.</title>
        <authorList>
            <person name="Stamps B.W."/>
            <person name="Spear J.R."/>
        </authorList>
    </citation>
    <scope>NUCLEOTIDE SEQUENCE [LARGE SCALE GENOMIC DNA]</scope>
    <source>
        <strain evidence="2">Bin_52_1</strain>
    </source>
</reference>
<accession>A0A5C7W3Y3</accession>
<gene>
    <name evidence="2" type="ORF">E6Q69_08905</name>
</gene>
<organism evidence="2 3">
    <name type="scientific">Aquipseudomonas alcaligenes</name>
    <name type="common">Pseudomonas alcaligenes</name>
    <dbReference type="NCBI Taxonomy" id="43263"/>
    <lineage>
        <taxon>Bacteria</taxon>
        <taxon>Pseudomonadati</taxon>
        <taxon>Pseudomonadota</taxon>
        <taxon>Gammaproteobacteria</taxon>
        <taxon>Pseudomonadales</taxon>
        <taxon>Pseudomonadaceae</taxon>
        <taxon>Aquipseudomonas</taxon>
    </lineage>
</organism>
<dbReference type="EMBL" id="SSFO01000149">
    <property type="protein sequence ID" value="TXI32466.1"/>
    <property type="molecule type" value="Genomic_DNA"/>
</dbReference>
<dbReference type="AlphaFoldDB" id="A0A5C7W3Y3"/>
<dbReference type="Pfam" id="PF12728">
    <property type="entry name" value="HTH_17"/>
    <property type="match status" value="1"/>
</dbReference>